<feature type="transmembrane region" description="Helical" evidence="1">
    <location>
        <begin position="209"/>
        <end position="229"/>
    </location>
</feature>
<evidence type="ECO:0000256" key="1">
    <source>
        <dbReference type="SAM" id="Phobius"/>
    </source>
</evidence>
<dbReference type="RefSeq" id="WP_160626698.1">
    <property type="nucleotide sequence ID" value="NZ_CP047593.1"/>
</dbReference>
<dbReference type="EMBL" id="CP047593">
    <property type="protein sequence ID" value="QHI68407.1"/>
    <property type="molecule type" value="Genomic_DNA"/>
</dbReference>
<dbReference type="InterPro" id="IPR002798">
    <property type="entry name" value="SpoIIM-like"/>
</dbReference>
<feature type="transmembrane region" description="Helical" evidence="1">
    <location>
        <begin position="300"/>
        <end position="321"/>
    </location>
</feature>
<feature type="transmembrane region" description="Helical" evidence="1">
    <location>
        <begin position="110"/>
        <end position="131"/>
    </location>
</feature>
<dbReference type="KEGG" id="taer:GT409_02685"/>
<evidence type="ECO:0000313" key="3">
    <source>
        <dbReference type="Proteomes" id="UP000464954"/>
    </source>
</evidence>
<evidence type="ECO:0000313" key="2">
    <source>
        <dbReference type="EMBL" id="QHI68407.1"/>
    </source>
</evidence>
<keyword evidence="3" id="KW-1185">Reference proteome</keyword>
<accession>A0A6P1M3I0</accession>
<keyword evidence="1" id="KW-0472">Membrane</keyword>
<organism evidence="2 3">
    <name type="scientific">Tichowtungia aerotolerans</name>
    <dbReference type="NCBI Taxonomy" id="2697043"/>
    <lineage>
        <taxon>Bacteria</taxon>
        <taxon>Pseudomonadati</taxon>
        <taxon>Kiritimatiellota</taxon>
        <taxon>Tichowtungiia</taxon>
        <taxon>Tichowtungiales</taxon>
        <taxon>Tichowtungiaceae</taxon>
        <taxon>Tichowtungia</taxon>
    </lineage>
</organism>
<feature type="transmembrane region" description="Helical" evidence="1">
    <location>
        <begin position="268"/>
        <end position="288"/>
    </location>
</feature>
<reference evidence="2 3" key="1">
    <citation type="submission" date="2020-01" db="EMBL/GenBank/DDBJ databases">
        <title>Ponticoccus aerotolerans gen. nov., sp. nov., an anaerobic bacterium and proposal of Ponticoccusceae fam. nov., Ponticoccusles ord. nov. and Ponticoccuse classis nov. in the phylum Kiritimatiellaeota.</title>
        <authorList>
            <person name="Zhou L.Y."/>
            <person name="Du Z.J."/>
        </authorList>
    </citation>
    <scope>NUCLEOTIDE SEQUENCE [LARGE SCALE GENOMIC DNA]</scope>
    <source>
        <strain evidence="2 3">S-5007</strain>
    </source>
</reference>
<feature type="transmembrane region" description="Helical" evidence="1">
    <location>
        <begin position="235"/>
        <end position="256"/>
    </location>
</feature>
<feature type="transmembrane region" description="Helical" evidence="1">
    <location>
        <begin position="181"/>
        <end position="202"/>
    </location>
</feature>
<sequence length="334" mass="37074">MIINLQNFIEREKPVWDELDTLLTRISREPFGSFELEELKRFHYLSERTSADLVQIRDFANQNELQAYLESLVSRSFSEIQENRSNSLRFKPLTWFFKTFPQTFRRHARCFHLAVAITIGGMLFGGSAVVFDPSAKSALIPFPHLAQSPSQRVAEEEAKQTISMDGKGSFSAYLMTHNTRVSIFILALGIGWGIGSIALLFYNGVILGAVIADYVVAGQSVFLAGWLLPHGSIEIPAILIAGQGGLLLARAMIGWGNQLPIRQRLQSILPNLVSLIGGTACLLVWAGIVESFLSQDHEPALPYAVKIAVGLIELVLLAVFLKFSGRKKEVHHQL</sequence>
<dbReference type="Proteomes" id="UP000464954">
    <property type="component" value="Chromosome"/>
</dbReference>
<proteinExistence type="predicted"/>
<protein>
    <submittedName>
        <fullName evidence="2">Stage II sporulation protein M</fullName>
    </submittedName>
</protein>
<gene>
    <name evidence="2" type="ORF">GT409_02685</name>
</gene>
<dbReference type="PANTHER" id="PTHR35337:SF1">
    <property type="entry name" value="SLR1478 PROTEIN"/>
    <property type="match status" value="1"/>
</dbReference>
<dbReference type="AlphaFoldDB" id="A0A6P1M3I0"/>
<dbReference type="Pfam" id="PF01944">
    <property type="entry name" value="SpoIIM"/>
    <property type="match status" value="1"/>
</dbReference>
<keyword evidence="1" id="KW-1133">Transmembrane helix</keyword>
<dbReference type="PANTHER" id="PTHR35337">
    <property type="entry name" value="SLR1478 PROTEIN"/>
    <property type="match status" value="1"/>
</dbReference>
<keyword evidence="1" id="KW-0812">Transmembrane</keyword>
<name>A0A6P1M3I0_9BACT</name>